<dbReference type="EMBL" id="BLZA01000017">
    <property type="protein sequence ID" value="GHJ86070.1"/>
    <property type="molecule type" value="Genomic_DNA"/>
</dbReference>
<evidence type="ECO:0000313" key="10">
    <source>
        <dbReference type="Proteomes" id="UP000620104"/>
    </source>
</evidence>
<comment type="caution">
    <text evidence="9">The sequence shown here is derived from an EMBL/GenBank/DDBJ whole genome shotgun (WGS) entry which is preliminary data.</text>
</comment>
<dbReference type="InterPro" id="IPR036353">
    <property type="entry name" value="XPC-bd_sf"/>
</dbReference>
<keyword evidence="4 5" id="KW-0539">Nucleus</keyword>
<dbReference type="SUPFAM" id="SSF54236">
    <property type="entry name" value="Ubiquitin-like"/>
    <property type="match status" value="1"/>
</dbReference>
<feature type="domain" description="UBA" evidence="7">
    <location>
        <begin position="370"/>
        <end position="410"/>
    </location>
</feature>
<dbReference type="PANTHER" id="PTHR10621">
    <property type="entry name" value="UV EXCISION REPAIR PROTEIN RAD23"/>
    <property type="match status" value="1"/>
</dbReference>
<dbReference type="SMART" id="SM00165">
    <property type="entry name" value="UBA"/>
    <property type="match status" value="2"/>
</dbReference>
<reference evidence="9" key="1">
    <citation type="submission" date="2020-07" db="EMBL/GenBank/DDBJ databases">
        <title>Draft Genome Sequence of a Deep-Sea Yeast, Naganishia (Cryptococcus) liquefaciens strain N6.</title>
        <authorList>
            <person name="Han Y.W."/>
            <person name="Kajitani R."/>
            <person name="Morimoto H."/>
            <person name="Parhat M."/>
            <person name="Tsubouchi H."/>
            <person name="Bakenova O."/>
            <person name="Ogata M."/>
            <person name="Argunhan B."/>
            <person name="Aoki R."/>
            <person name="Kajiwara S."/>
            <person name="Itoh T."/>
            <person name="Iwasaki H."/>
        </authorList>
    </citation>
    <scope>NUCLEOTIDE SEQUENCE</scope>
    <source>
        <strain evidence="9">N6</strain>
    </source>
</reference>
<dbReference type="PROSITE" id="PS50053">
    <property type="entry name" value="UBIQUITIN_2"/>
    <property type="match status" value="1"/>
</dbReference>
<dbReference type="InterPro" id="IPR029071">
    <property type="entry name" value="Ubiquitin-like_domsf"/>
</dbReference>
<dbReference type="InterPro" id="IPR015360">
    <property type="entry name" value="XPC-bd"/>
</dbReference>
<evidence type="ECO:0000256" key="2">
    <source>
        <dbReference type="ARBA" id="ARBA00022763"/>
    </source>
</evidence>
<dbReference type="InterPro" id="IPR009060">
    <property type="entry name" value="UBA-like_sf"/>
</dbReference>
<dbReference type="InterPro" id="IPR004806">
    <property type="entry name" value="Rad23"/>
</dbReference>
<dbReference type="FunFam" id="1.10.8.10:FF:000003">
    <property type="entry name" value="UV excision repair protein RAD23 homolog"/>
    <property type="match status" value="1"/>
</dbReference>
<dbReference type="GO" id="GO:0003684">
    <property type="term" value="F:damaged DNA binding"/>
    <property type="evidence" value="ECO:0007669"/>
    <property type="project" value="UniProtKB-UniRule"/>
</dbReference>
<evidence type="ECO:0000256" key="3">
    <source>
        <dbReference type="ARBA" id="ARBA00023204"/>
    </source>
</evidence>
<dbReference type="GO" id="GO:0043130">
    <property type="term" value="F:ubiquitin binding"/>
    <property type="evidence" value="ECO:0007669"/>
    <property type="project" value="UniProtKB-UniRule"/>
</dbReference>
<dbReference type="Gene3D" id="1.10.8.10">
    <property type="entry name" value="DNA helicase RuvA subunit, C-terminal domain"/>
    <property type="match status" value="2"/>
</dbReference>
<evidence type="ECO:0000259" key="7">
    <source>
        <dbReference type="PROSITE" id="PS50030"/>
    </source>
</evidence>
<evidence type="ECO:0000256" key="1">
    <source>
        <dbReference type="ARBA" id="ARBA00022737"/>
    </source>
</evidence>
<evidence type="ECO:0000259" key="8">
    <source>
        <dbReference type="PROSITE" id="PS50053"/>
    </source>
</evidence>
<feature type="region of interest" description="Disordered" evidence="6">
    <location>
        <begin position="81"/>
        <end position="112"/>
    </location>
</feature>
<dbReference type="PANTHER" id="PTHR10621:SF0">
    <property type="entry name" value="UV EXCISION REPAIR PROTEIN RAD23"/>
    <property type="match status" value="1"/>
</dbReference>
<dbReference type="GO" id="GO:0006289">
    <property type="term" value="P:nucleotide-excision repair"/>
    <property type="evidence" value="ECO:0007669"/>
    <property type="project" value="UniProtKB-UniRule"/>
</dbReference>
<gene>
    <name evidence="9" type="ORF">NliqN6_2472</name>
</gene>
<keyword evidence="10" id="KW-1185">Reference proteome</keyword>
<dbReference type="GO" id="GO:0005654">
    <property type="term" value="C:nucleoplasm"/>
    <property type="evidence" value="ECO:0007669"/>
    <property type="project" value="TreeGrafter"/>
</dbReference>
<dbReference type="InterPro" id="IPR000626">
    <property type="entry name" value="Ubiquitin-like_dom"/>
</dbReference>
<dbReference type="AlphaFoldDB" id="A0A8H3TSX9"/>
<feature type="region of interest" description="Disordered" evidence="6">
    <location>
        <begin position="261"/>
        <end position="282"/>
    </location>
</feature>
<dbReference type="PRINTS" id="PR01839">
    <property type="entry name" value="RAD23PROTEIN"/>
</dbReference>
<dbReference type="InterPro" id="IPR015940">
    <property type="entry name" value="UBA"/>
</dbReference>
<comment type="similarity">
    <text evidence="5">Belongs to the RAD23 family.</text>
</comment>
<dbReference type="GO" id="GO:0043161">
    <property type="term" value="P:proteasome-mediated ubiquitin-dependent protein catabolic process"/>
    <property type="evidence" value="ECO:0007669"/>
    <property type="project" value="UniProtKB-UniRule"/>
</dbReference>
<keyword evidence="3 5" id="KW-0234">DNA repair</keyword>
<proteinExistence type="inferred from homology"/>
<keyword evidence="5" id="KW-0963">Cytoplasm</keyword>
<dbReference type="FunFam" id="3.10.20.90:FF:000254">
    <property type="entry name" value="UV excision repair protein Rad23"/>
    <property type="match status" value="1"/>
</dbReference>
<evidence type="ECO:0000256" key="4">
    <source>
        <dbReference type="ARBA" id="ARBA00023242"/>
    </source>
</evidence>
<dbReference type="FunFam" id="1.10.8.10:FF:000002">
    <property type="entry name" value="UV excision repair protein RAD23 homolog"/>
    <property type="match status" value="1"/>
</dbReference>
<feature type="compositionally biased region" description="Low complexity" evidence="6">
    <location>
        <begin position="81"/>
        <end position="103"/>
    </location>
</feature>
<dbReference type="PROSITE" id="PS50030">
    <property type="entry name" value="UBA"/>
    <property type="match status" value="2"/>
</dbReference>
<dbReference type="CDD" id="cd14281">
    <property type="entry name" value="UBA2_Rad23_like"/>
    <property type="match status" value="1"/>
</dbReference>
<dbReference type="Proteomes" id="UP000620104">
    <property type="component" value="Unassembled WGS sequence"/>
</dbReference>
<organism evidence="9 10">
    <name type="scientific">Naganishia liquefaciens</name>
    <dbReference type="NCBI Taxonomy" id="104408"/>
    <lineage>
        <taxon>Eukaryota</taxon>
        <taxon>Fungi</taxon>
        <taxon>Dikarya</taxon>
        <taxon>Basidiomycota</taxon>
        <taxon>Agaricomycotina</taxon>
        <taxon>Tremellomycetes</taxon>
        <taxon>Filobasidiales</taxon>
        <taxon>Filobasidiaceae</taxon>
        <taxon>Naganishia</taxon>
    </lineage>
</organism>
<dbReference type="SUPFAM" id="SSF101238">
    <property type="entry name" value="XPC-binding domain"/>
    <property type="match status" value="1"/>
</dbReference>
<feature type="domain" description="Ubiquitin-like" evidence="8">
    <location>
        <begin position="2"/>
        <end position="77"/>
    </location>
</feature>
<accession>A0A8H3TSX9</accession>
<feature type="domain" description="UBA" evidence="7">
    <location>
        <begin position="157"/>
        <end position="197"/>
    </location>
</feature>
<sequence length="419" mass="42915">MVKLTIKTVQNKMFHVEADEAETIADLKAKIKDTQGFAVESQKIIYAGKILPDTSSVGQHNIKEKDFLVVMVTKAKPATAAAATPAPAAPAPAATTPAPTSSAMDTSEDSQAATTIETAPADVAVPTAVPGPAQAEAANEAAAAAGSGHGASFLSGDALQSAISSMMEMGFERDQVMRALRASFNNPDRAVEYLMTGIPAHLDQPAAAPVSAAQPALAAPAQADQAPAQEATPATAAAPSGGNAPADNLFAAAAAAMQQQRGGVPAAGPGGQAAPAPGAGAAGAQALGNHPMMAELRQLVQQNPALIQPLLQQLGANNPQLAQLINQNPEALYSLLAGDDDEEGDFDPAAFGGAEGEDLYQGQTVIQLTESEAEAVRRLESLGFEHEAVLRAYMLCDKDEQLAANFLFDNPNFDDPAPQ</sequence>
<dbReference type="CDD" id="cd01805">
    <property type="entry name" value="Ubl_Rad23"/>
    <property type="match status" value="1"/>
</dbReference>
<evidence type="ECO:0000256" key="5">
    <source>
        <dbReference type="RuleBase" id="RU367049"/>
    </source>
</evidence>
<dbReference type="InterPro" id="IPR006636">
    <property type="entry name" value="STI1_HS-bd"/>
</dbReference>
<dbReference type="Gene3D" id="1.10.10.540">
    <property type="entry name" value="XPC-binding domain"/>
    <property type="match status" value="1"/>
</dbReference>
<dbReference type="SUPFAM" id="SSF46934">
    <property type="entry name" value="UBA-like"/>
    <property type="match status" value="2"/>
</dbReference>
<dbReference type="OrthoDB" id="419317at2759"/>
<dbReference type="GO" id="GO:0005829">
    <property type="term" value="C:cytosol"/>
    <property type="evidence" value="ECO:0007669"/>
    <property type="project" value="TreeGrafter"/>
</dbReference>
<dbReference type="Pfam" id="PF00240">
    <property type="entry name" value="ubiquitin"/>
    <property type="match status" value="1"/>
</dbReference>
<dbReference type="Gene3D" id="3.10.20.90">
    <property type="entry name" value="Phosphatidylinositol 3-kinase Catalytic Subunit, Chain A, domain 1"/>
    <property type="match status" value="1"/>
</dbReference>
<comment type="function">
    <text evidence="5">Multiubiquitin chain receptor involved in modulation of proteasomal degradation. Involved in nucleotide excision repair.</text>
</comment>
<dbReference type="NCBIfam" id="TIGR00601">
    <property type="entry name" value="rad23"/>
    <property type="match status" value="1"/>
</dbReference>
<dbReference type="SMART" id="SM00727">
    <property type="entry name" value="STI1"/>
    <property type="match status" value="1"/>
</dbReference>
<feature type="region of interest" description="Disordered" evidence="6">
    <location>
        <begin position="213"/>
        <end position="243"/>
    </location>
</feature>
<dbReference type="Pfam" id="PF09280">
    <property type="entry name" value="XPC-binding"/>
    <property type="match status" value="1"/>
</dbReference>
<evidence type="ECO:0000256" key="6">
    <source>
        <dbReference type="SAM" id="MobiDB-lite"/>
    </source>
</evidence>
<evidence type="ECO:0000313" key="9">
    <source>
        <dbReference type="EMBL" id="GHJ86070.1"/>
    </source>
</evidence>
<protein>
    <recommendedName>
        <fullName evidence="5">UV excision repair protein RAD23</fullName>
    </recommendedName>
</protein>
<dbReference type="GO" id="GO:0070628">
    <property type="term" value="F:proteasome binding"/>
    <property type="evidence" value="ECO:0007669"/>
    <property type="project" value="TreeGrafter"/>
</dbReference>
<keyword evidence="1" id="KW-0677">Repeat</keyword>
<comment type="subcellular location">
    <subcellularLocation>
        <location evidence="5">Nucleus</location>
    </subcellularLocation>
    <subcellularLocation>
        <location evidence="5">Cytoplasm</location>
    </subcellularLocation>
</comment>
<dbReference type="GO" id="GO:0031593">
    <property type="term" value="F:polyubiquitin modification-dependent protein binding"/>
    <property type="evidence" value="ECO:0007669"/>
    <property type="project" value="UniProtKB-UniRule"/>
</dbReference>
<name>A0A8H3TSX9_9TREE</name>
<dbReference type="Pfam" id="PF00627">
    <property type="entry name" value="UBA"/>
    <property type="match status" value="2"/>
</dbReference>
<keyword evidence="2 5" id="KW-0227">DNA damage</keyword>
<dbReference type="SMART" id="SM00213">
    <property type="entry name" value="UBQ"/>
    <property type="match status" value="1"/>
</dbReference>